<comment type="activity regulation">
    <text evidence="12">Activated by a monovalent cation that binds near, but not in, the active site. The most likely occupant of the site in vivo is potassium. Ion binding induces a conformational change that may alter substrate affinity.</text>
</comment>
<evidence type="ECO:0000256" key="5">
    <source>
        <dbReference type="ARBA" id="ARBA00022723"/>
    </source>
</evidence>
<feature type="active site" description="Proton acceptor" evidence="12">
    <location>
        <position position="250"/>
    </location>
</feature>
<gene>
    <name evidence="12" type="primary">rbsK</name>
    <name evidence="14" type="ORF">EYH45_02600</name>
</gene>
<evidence type="ECO:0000256" key="10">
    <source>
        <dbReference type="ARBA" id="ARBA00022958"/>
    </source>
</evidence>
<evidence type="ECO:0000256" key="2">
    <source>
        <dbReference type="ARBA" id="ARBA00012035"/>
    </source>
</evidence>
<keyword evidence="12" id="KW-0963">Cytoplasm</keyword>
<dbReference type="PANTHER" id="PTHR10584">
    <property type="entry name" value="SUGAR KINASE"/>
    <property type="match status" value="1"/>
</dbReference>
<organism evidence="14 15">
    <name type="scientific">Caldiarchaeum subterraneum</name>
    <dbReference type="NCBI Taxonomy" id="311458"/>
    <lineage>
        <taxon>Archaea</taxon>
        <taxon>Nitrososphaerota</taxon>
        <taxon>Candidatus Caldarchaeales</taxon>
        <taxon>Candidatus Caldarchaeaceae</taxon>
        <taxon>Candidatus Caldarchaeum</taxon>
    </lineage>
</organism>
<comment type="caution">
    <text evidence="14">The sequence shown here is derived from an EMBL/GenBank/DDBJ whole genome shotgun (WGS) entry which is preliminary data.</text>
</comment>
<protein>
    <recommendedName>
        <fullName evidence="3 12">Ribokinase</fullName>
        <shortName evidence="12">RK</shortName>
        <ecNumber evidence="2 12">2.7.1.15</ecNumber>
    </recommendedName>
</protein>
<keyword evidence="9 12" id="KW-0460">Magnesium</keyword>
<keyword evidence="7 12" id="KW-0418">Kinase</keyword>
<dbReference type="InterPro" id="IPR011611">
    <property type="entry name" value="PfkB_dom"/>
</dbReference>
<dbReference type="GO" id="GO:0019303">
    <property type="term" value="P:D-ribose catabolic process"/>
    <property type="evidence" value="ECO:0007669"/>
    <property type="project" value="UniProtKB-UniRule"/>
</dbReference>
<comment type="cofactor">
    <cofactor evidence="12">
        <name>Mg(2+)</name>
        <dbReference type="ChEBI" id="CHEBI:18420"/>
    </cofactor>
    <text evidence="12">Requires a divalent cation, most likely magnesium in vivo, as an electrophilic catalyst to aid phosphoryl group transfer. It is the chelate of the metal and the nucleotide that is the actual substrate.</text>
</comment>
<dbReference type="EMBL" id="DQVM01000047">
    <property type="protein sequence ID" value="HIQ29436.1"/>
    <property type="molecule type" value="Genomic_DNA"/>
</dbReference>
<dbReference type="AlphaFoldDB" id="A0A832ZVZ2"/>
<comment type="function">
    <text evidence="12">Catalyzes the phosphorylation of ribose at O-5 in a reaction requiring ATP and magnesium. The resulting D-ribose-5-phosphate can then be used either for sythesis of nucleotides, histidine, and tryptophan, or as a component of the pentose phosphate pathway.</text>
</comment>
<feature type="binding site" evidence="12">
    <location>
        <position position="244"/>
    </location>
    <ligand>
        <name>K(+)</name>
        <dbReference type="ChEBI" id="CHEBI:29103"/>
    </ligand>
</feature>
<dbReference type="EC" id="2.7.1.15" evidence="2 12"/>
<dbReference type="UniPathway" id="UPA00916">
    <property type="reaction ID" value="UER00889"/>
</dbReference>
<comment type="similarity">
    <text evidence="1">Belongs to the carbohydrate kinase pfkB family.</text>
</comment>
<evidence type="ECO:0000256" key="12">
    <source>
        <dbReference type="HAMAP-Rule" id="MF_01987"/>
    </source>
</evidence>
<comment type="caution">
    <text evidence="12">Lacks conserved residue(s) required for the propagation of feature annotation.</text>
</comment>
<dbReference type="HAMAP" id="MF_01987">
    <property type="entry name" value="Ribokinase"/>
    <property type="match status" value="1"/>
</dbReference>
<keyword evidence="11 12" id="KW-0119">Carbohydrate metabolism</keyword>
<comment type="subcellular location">
    <subcellularLocation>
        <location evidence="12">Cytoplasm</location>
    </subcellularLocation>
</comment>
<comment type="catalytic activity">
    <reaction evidence="12">
        <text>D-ribose + ATP = D-ribose 5-phosphate + ADP + H(+)</text>
        <dbReference type="Rhea" id="RHEA:13697"/>
        <dbReference type="ChEBI" id="CHEBI:15378"/>
        <dbReference type="ChEBI" id="CHEBI:30616"/>
        <dbReference type="ChEBI" id="CHEBI:47013"/>
        <dbReference type="ChEBI" id="CHEBI:78346"/>
        <dbReference type="ChEBI" id="CHEBI:456216"/>
        <dbReference type="EC" id="2.7.1.15"/>
    </reaction>
</comment>
<evidence type="ECO:0000259" key="13">
    <source>
        <dbReference type="Pfam" id="PF00294"/>
    </source>
</evidence>
<evidence type="ECO:0000313" key="15">
    <source>
        <dbReference type="Proteomes" id="UP000608579"/>
    </source>
</evidence>
<dbReference type="GO" id="GO:0004747">
    <property type="term" value="F:ribokinase activity"/>
    <property type="evidence" value="ECO:0007669"/>
    <property type="project" value="UniProtKB-UniRule"/>
</dbReference>
<dbReference type="PROSITE" id="PS00583">
    <property type="entry name" value="PFKB_KINASES_1"/>
    <property type="match status" value="1"/>
</dbReference>
<proteinExistence type="inferred from homology"/>
<evidence type="ECO:0000256" key="4">
    <source>
        <dbReference type="ARBA" id="ARBA00022679"/>
    </source>
</evidence>
<accession>A0A832ZVZ2</accession>
<dbReference type="InterPro" id="IPR002139">
    <property type="entry name" value="Ribo/fructo_kinase"/>
</dbReference>
<comment type="subunit">
    <text evidence="12">Homodimer.</text>
</comment>
<dbReference type="InterPro" id="IPR002173">
    <property type="entry name" value="Carboh/pur_kinase_PfkB_CS"/>
</dbReference>
<evidence type="ECO:0000256" key="8">
    <source>
        <dbReference type="ARBA" id="ARBA00022840"/>
    </source>
</evidence>
<dbReference type="Proteomes" id="UP000608579">
    <property type="component" value="Unassembled WGS sequence"/>
</dbReference>
<dbReference type="CDD" id="cd01174">
    <property type="entry name" value="ribokinase"/>
    <property type="match status" value="1"/>
</dbReference>
<feature type="binding site" evidence="12">
    <location>
        <position position="182"/>
    </location>
    <ligand>
        <name>ATP</name>
        <dbReference type="ChEBI" id="CHEBI:30616"/>
    </ligand>
</feature>
<evidence type="ECO:0000313" key="14">
    <source>
        <dbReference type="EMBL" id="HIQ29436.1"/>
    </source>
</evidence>
<evidence type="ECO:0000256" key="9">
    <source>
        <dbReference type="ARBA" id="ARBA00022842"/>
    </source>
</evidence>
<comment type="pathway">
    <text evidence="12">Carbohydrate metabolism; D-ribose degradation; D-ribose 5-phosphate from beta-D-ribopyranose: step 2/2.</text>
</comment>
<evidence type="ECO:0000256" key="6">
    <source>
        <dbReference type="ARBA" id="ARBA00022741"/>
    </source>
</evidence>
<reference evidence="14" key="1">
    <citation type="journal article" date="2020" name="ISME J.">
        <title>Gammaproteobacteria mediating utilization of methyl-, sulfur- and petroleum organic compounds in deep ocean hydrothermal plumes.</title>
        <authorList>
            <person name="Zhou Z."/>
            <person name="Liu Y."/>
            <person name="Pan J."/>
            <person name="Cron B.R."/>
            <person name="Toner B.M."/>
            <person name="Anantharaman K."/>
            <person name="Breier J.A."/>
            <person name="Dick G.J."/>
            <person name="Li M."/>
        </authorList>
    </citation>
    <scope>NUCLEOTIDE SEQUENCE</scope>
    <source>
        <strain evidence="14">SZUA-1515</strain>
    </source>
</reference>
<keyword evidence="10 12" id="KW-0630">Potassium</keyword>
<feature type="binding site" evidence="12">
    <location>
        <begin position="217"/>
        <end position="222"/>
    </location>
    <ligand>
        <name>ATP</name>
        <dbReference type="ChEBI" id="CHEBI:30616"/>
    </ligand>
</feature>
<feature type="binding site" evidence="12">
    <location>
        <begin position="40"/>
        <end position="44"/>
    </location>
    <ligand>
        <name>substrate</name>
    </ligand>
</feature>
<evidence type="ECO:0000256" key="3">
    <source>
        <dbReference type="ARBA" id="ARBA00016943"/>
    </source>
</evidence>
<sequence length="308" mass="32829">MAEKITVVGSYNTGFIIYVDRLPTKGETMPGRGFRMEHGGKGSNQAIQSSRLGCETTIVARVGRDVFGERALNKWRKENINTSHVVLDGENPTGAGLIIVGPAGDNIIAVDLGANMRLSREDVDNALDSIEDADVIVSQLEIPIDTALHSLRGRDADTILNPAPAHGIPPEKLKGINIITPNEVEIKTLAGHKPEENIDVTEIGLKYAKYVEYVIITLGEKGAVIIDKTGRKTQIPAPRVDAVDSTGAGDAFNGALAAALARGYAIEEAVEYACYAGAFLAARIKQGELVEALATARELEKFISDNGG</sequence>
<dbReference type="PROSITE" id="PS00584">
    <property type="entry name" value="PFKB_KINASES_2"/>
    <property type="match status" value="1"/>
</dbReference>
<name>A0A832ZVZ2_CALS0</name>
<evidence type="ECO:0000256" key="1">
    <source>
        <dbReference type="ARBA" id="ARBA00005380"/>
    </source>
</evidence>
<comment type="similarity">
    <text evidence="12">Belongs to the carbohydrate kinase PfkB family. Ribokinase subfamily.</text>
</comment>
<dbReference type="PANTHER" id="PTHR10584:SF166">
    <property type="entry name" value="RIBOKINASE"/>
    <property type="match status" value="1"/>
</dbReference>
<feature type="binding site" evidence="12">
    <location>
        <position position="141"/>
    </location>
    <ligand>
        <name>substrate</name>
    </ligand>
</feature>
<feature type="binding site" evidence="12">
    <location>
        <position position="250"/>
    </location>
    <ligand>
        <name>substrate</name>
    </ligand>
</feature>
<keyword evidence="5 12" id="KW-0479">Metal-binding</keyword>
<feature type="binding site" evidence="12">
    <location>
        <position position="246"/>
    </location>
    <ligand>
        <name>K(+)</name>
        <dbReference type="ChEBI" id="CHEBI:29103"/>
    </ligand>
</feature>
<dbReference type="InterPro" id="IPR029056">
    <property type="entry name" value="Ribokinase-like"/>
</dbReference>
<dbReference type="InterPro" id="IPR011877">
    <property type="entry name" value="Ribokinase"/>
</dbReference>
<dbReference type="GO" id="GO:0005524">
    <property type="term" value="F:ATP binding"/>
    <property type="evidence" value="ECO:0007669"/>
    <property type="project" value="UniProtKB-UniRule"/>
</dbReference>
<dbReference type="GO" id="GO:0005829">
    <property type="term" value="C:cytosol"/>
    <property type="evidence" value="ECO:0007669"/>
    <property type="project" value="TreeGrafter"/>
</dbReference>
<evidence type="ECO:0000256" key="11">
    <source>
        <dbReference type="ARBA" id="ARBA00023277"/>
    </source>
</evidence>
<keyword evidence="6 12" id="KW-0547">Nucleotide-binding</keyword>
<dbReference type="GO" id="GO:0046872">
    <property type="term" value="F:metal ion binding"/>
    <property type="evidence" value="ECO:0007669"/>
    <property type="project" value="UniProtKB-KW"/>
</dbReference>
<dbReference type="SUPFAM" id="SSF53613">
    <property type="entry name" value="Ribokinase-like"/>
    <property type="match status" value="1"/>
</dbReference>
<dbReference type="PRINTS" id="PR00990">
    <property type="entry name" value="RIBOKINASE"/>
</dbReference>
<keyword evidence="8 12" id="KW-0067">ATP-binding</keyword>
<keyword evidence="4 12" id="KW-0808">Transferase</keyword>
<feature type="binding site" evidence="12">
    <location>
        <begin position="249"/>
        <end position="250"/>
    </location>
    <ligand>
        <name>ATP</name>
        <dbReference type="ChEBI" id="CHEBI:30616"/>
    </ligand>
</feature>
<dbReference type="Pfam" id="PF00294">
    <property type="entry name" value="PfkB"/>
    <property type="match status" value="1"/>
</dbReference>
<feature type="binding site" evidence="12">
    <location>
        <position position="283"/>
    </location>
    <ligand>
        <name>K(+)</name>
        <dbReference type="ChEBI" id="CHEBI:29103"/>
    </ligand>
</feature>
<dbReference type="Gene3D" id="3.40.1190.20">
    <property type="match status" value="1"/>
</dbReference>
<feature type="binding site" evidence="12">
    <location>
        <position position="280"/>
    </location>
    <ligand>
        <name>K(+)</name>
        <dbReference type="ChEBI" id="CHEBI:29103"/>
    </ligand>
</feature>
<feature type="domain" description="Carbohydrate kinase PfkB" evidence="13">
    <location>
        <begin position="3"/>
        <end position="283"/>
    </location>
</feature>
<evidence type="ECO:0000256" key="7">
    <source>
        <dbReference type="ARBA" id="ARBA00022777"/>
    </source>
</evidence>